<dbReference type="KEGG" id="mgel:G5B37_02590"/>
<keyword evidence="1" id="KW-0677">Repeat</keyword>
<reference evidence="4 5" key="1">
    <citation type="submission" date="2020-02" db="EMBL/GenBank/DDBJ databases">
        <title>Complete genome sequence of Flavobacteriaceae bacterium.</title>
        <authorList>
            <person name="Kim S.-J."/>
            <person name="Kim Y.-S."/>
            <person name="Kim K.-H."/>
        </authorList>
    </citation>
    <scope>NUCLEOTIDE SEQUENCE [LARGE SCALE GENOMIC DNA]</scope>
    <source>
        <strain evidence="4 5">RR4-40</strain>
    </source>
</reference>
<accession>A0A6G6GIZ1</accession>
<dbReference type="InterPro" id="IPR011990">
    <property type="entry name" value="TPR-like_helical_dom_sf"/>
</dbReference>
<organism evidence="4 5">
    <name type="scientific">Rasiella rasia</name>
    <dbReference type="NCBI Taxonomy" id="2744027"/>
    <lineage>
        <taxon>Bacteria</taxon>
        <taxon>Pseudomonadati</taxon>
        <taxon>Bacteroidota</taxon>
        <taxon>Flavobacteriia</taxon>
        <taxon>Flavobacteriales</taxon>
        <taxon>Flavobacteriaceae</taxon>
        <taxon>Rasiella</taxon>
    </lineage>
</organism>
<dbReference type="Proteomes" id="UP000505306">
    <property type="component" value="Chromosome"/>
</dbReference>
<dbReference type="PANTHER" id="PTHR45586">
    <property type="entry name" value="TPR REPEAT-CONTAINING PROTEIN PA4667"/>
    <property type="match status" value="1"/>
</dbReference>
<dbReference type="Pfam" id="PF07719">
    <property type="entry name" value="TPR_2"/>
    <property type="match status" value="1"/>
</dbReference>
<evidence type="ECO:0000256" key="1">
    <source>
        <dbReference type="ARBA" id="ARBA00022737"/>
    </source>
</evidence>
<gene>
    <name evidence="4" type="ORF">G5B37_02590</name>
</gene>
<dbReference type="AlphaFoldDB" id="A0A6G6GIZ1"/>
<dbReference type="SMART" id="SM00028">
    <property type="entry name" value="TPR"/>
    <property type="match status" value="3"/>
</dbReference>
<dbReference type="InterPro" id="IPR013105">
    <property type="entry name" value="TPR_2"/>
</dbReference>
<keyword evidence="2 3" id="KW-0802">TPR repeat</keyword>
<evidence type="ECO:0000256" key="2">
    <source>
        <dbReference type="ARBA" id="ARBA00022803"/>
    </source>
</evidence>
<dbReference type="PANTHER" id="PTHR45586:SF1">
    <property type="entry name" value="LIPOPOLYSACCHARIDE ASSEMBLY PROTEIN B"/>
    <property type="match status" value="1"/>
</dbReference>
<feature type="repeat" description="TPR" evidence="3">
    <location>
        <begin position="289"/>
        <end position="322"/>
    </location>
</feature>
<dbReference type="EMBL" id="CP049057">
    <property type="protein sequence ID" value="QIE58484.1"/>
    <property type="molecule type" value="Genomic_DNA"/>
</dbReference>
<protein>
    <submittedName>
        <fullName evidence="4">Tetratricopeptide repeat protein</fullName>
    </submittedName>
</protein>
<dbReference type="PROSITE" id="PS50005">
    <property type="entry name" value="TPR"/>
    <property type="match status" value="2"/>
</dbReference>
<proteinExistence type="predicted"/>
<dbReference type="SUPFAM" id="SSF48452">
    <property type="entry name" value="TPR-like"/>
    <property type="match status" value="1"/>
</dbReference>
<feature type="repeat" description="TPR" evidence="3">
    <location>
        <begin position="221"/>
        <end position="254"/>
    </location>
</feature>
<dbReference type="InterPro" id="IPR019734">
    <property type="entry name" value="TPR_rpt"/>
</dbReference>
<dbReference type="Gene3D" id="1.25.40.10">
    <property type="entry name" value="Tetratricopeptide repeat domain"/>
    <property type="match status" value="2"/>
</dbReference>
<name>A0A6G6GIZ1_9FLAO</name>
<evidence type="ECO:0000313" key="4">
    <source>
        <dbReference type="EMBL" id="QIE58484.1"/>
    </source>
</evidence>
<dbReference type="InterPro" id="IPR051012">
    <property type="entry name" value="CellSynth/LPSAsmb/PSIAsmb"/>
</dbReference>
<dbReference type="RefSeq" id="WP_164678491.1">
    <property type="nucleotide sequence ID" value="NZ_CP049057.1"/>
</dbReference>
<dbReference type="PROSITE" id="PS50293">
    <property type="entry name" value="TPR_REGION"/>
    <property type="match status" value="1"/>
</dbReference>
<evidence type="ECO:0000313" key="5">
    <source>
        <dbReference type="Proteomes" id="UP000505306"/>
    </source>
</evidence>
<keyword evidence="5" id="KW-1185">Reference proteome</keyword>
<evidence type="ECO:0000256" key="3">
    <source>
        <dbReference type="PROSITE-ProRule" id="PRU00339"/>
    </source>
</evidence>
<sequence>MKKYVVLAGILLVTAASFGQKKEIKKAQKALKNNQVAEAMGYIDQAEGMLGSADNDMKTDFYLTKGQIYLADAGNSDFEKMKQSATSFNKVLEMDATNKEALLGVQQLRASLVNSAVADQKAQKYASATEKLYTSYTVSKDTLDLYNAAESSVLAKDYDSALTYYEQLLDMGYTGIKKEWIATRIEDNVIVTFADEGSRSTNMLSGLYTNPDERMAKSVKGEILRSVAIIYTSKGEKEKAMKVMQDARAENPNDIGLIRAEADMVYQMGDMKKYNELMQQIIASDPTNPELYYNLGVGSAKNGDADKAIEYYQKALKYNPEYSAAMINIAATMLGKETAIVEEMNNLGMSKADNERYDVLKQQRKDLYTEVIPYLESAMKLRTDNIELVRTLMNIYDQVGEDTKSKAMKAKLQQMEGGQ</sequence>